<proteinExistence type="predicted"/>
<dbReference type="SUPFAM" id="SSF56112">
    <property type="entry name" value="Protein kinase-like (PK-like)"/>
    <property type="match status" value="1"/>
</dbReference>
<keyword evidence="2" id="KW-1185">Reference proteome</keyword>
<evidence type="ECO:0000313" key="1">
    <source>
        <dbReference type="EMBL" id="PPQ80618.1"/>
    </source>
</evidence>
<dbReference type="Proteomes" id="UP000283269">
    <property type="component" value="Unassembled WGS sequence"/>
</dbReference>
<evidence type="ECO:0008006" key="3">
    <source>
        <dbReference type="Google" id="ProtNLM"/>
    </source>
</evidence>
<dbReference type="InterPro" id="IPR011009">
    <property type="entry name" value="Kinase-like_dom_sf"/>
</dbReference>
<protein>
    <recommendedName>
        <fullName evidence="3">Protein kinase domain-containing protein</fullName>
    </recommendedName>
</protein>
<reference evidence="1 2" key="1">
    <citation type="journal article" date="2018" name="Evol. Lett.">
        <title>Horizontal gene cluster transfer increased hallucinogenic mushroom diversity.</title>
        <authorList>
            <person name="Reynolds H.T."/>
            <person name="Vijayakumar V."/>
            <person name="Gluck-Thaler E."/>
            <person name="Korotkin H.B."/>
            <person name="Matheny P.B."/>
            <person name="Slot J.C."/>
        </authorList>
    </citation>
    <scope>NUCLEOTIDE SEQUENCE [LARGE SCALE GENOMIC DNA]</scope>
    <source>
        <strain evidence="1 2">2631</strain>
    </source>
</reference>
<dbReference type="EMBL" id="NHYD01003319">
    <property type="protein sequence ID" value="PPQ80618.1"/>
    <property type="molecule type" value="Genomic_DNA"/>
</dbReference>
<accession>A0A409WQ27</accession>
<dbReference type="AlphaFoldDB" id="A0A409WQ27"/>
<dbReference type="InParanoid" id="A0A409WQ27"/>
<feature type="non-terminal residue" evidence="1">
    <location>
        <position position="1"/>
    </location>
</feature>
<comment type="caution">
    <text evidence="1">The sequence shown here is derived from an EMBL/GenBank/DDBJ whole genome shotgun (WGS) entry which is preliminary data.</text>
</comment>
<sequence length="420" mass="49878">LPSLKITFPYEPGEHFDAVNERCDFWDSPDTLEWFKAHGYTLYQRVWVDEFRTTVTRPPVVPDITFTEADYPYAHYDTEFDLCPDSGAEPLRASDECGKIVFAQDSLLRHVAIKLVRADTDEYRVLQFLNQQKWDVLKENCVIPVLEMLPIEGFWFAVMPRWGINISLPEPQYVHEVITIVHSVLTDMKFENVLVNHVSDIENMDGRNSFRKDMRSKKLLSYAVFDFDFSTMLSADANVKECRLPYHRSWGTFNIVDDTASGEFDYSPFILDVGVLGARLAESYQHLTRLIPMLAPLFDMMTHWDLDRRFTAYEALQFFEEHILSKLSEAVLYTDFTLIQFNFCEYRECNRWKGFPPDFVERWKAYRVAPYPWRRRLLRSLCERDYFCHFVPKTRLFFFRLFSVPHWLYRWIVPPIEDVI</sequence>
<organism evidence="1 2">
    <name type="scientific">Psilocybe cyanescens</name>
    <dbReference type="NCBI Taxonomy" id="93625"/>
    <lineage>
        <taxon>Eukaryota</taxon>
        <taxon>Fungi</taxon>
        <taxon>Dikarya</taxon>
        <taxon>Basidiomycota</taxon>
        <taxon>Agaricomycotina</taxon>
        <taxon>Agaricomycetes</taxon>
        <taxon>Agaricomycetidae</taxon>
        <taxon>Agaricales</taxon>
        <taxon>Agaricineae</taxon>
        <taxon>Strophariaceae</taxon>
        <taxon>Psilocybe</taxon>
    </lineage>
</organism>
<name>A0A409WQ27_PSICY</name>
<gene>
    <name evidence="1" type="ORF">CVT25_001647</name>
</gene>
<dbReference type="OrthoDB" id="2722301at2759"/>
<evidence type="ECO:0000313" key="2">
    <source>
        <dbReference type="Proteomes" id="UP000283269"/>
    </source>
</evidence>